<reference evidence="2 3" key="1">
    <citation type="submission" date="2020-06" db="EMBL/GenBank/DDBJ databases">
        <title>Methanolobus halotolerans sp. nov., isolated from a saline lake Tus in Siberia.</title>
        <authorList>
            <person name="Shen Y."/>
            <person name="Chen S.-C."/>
            <person name="Lai M.-C."/>
            <person name="Huang H.-H."/>
            <person name="Chiu H.-H."/>
            <person name="Tang S.-L."/>
            <person name="Rogozin D.Y."/>
            <person name="Degermendzhy A.G."/>
        </authorList>
    </citation>
    <scope>NUCLEOTIDE SEQUENCE [LARGE SCALE GENOMIC DNA]</scope>
    <source>
        <strain evidence="2 3">DSM 21339</strain>
    </source>
</reference>
<proteinExistence type="inferred from homology"/>
<dbReference type="PANTHER" id="PTHR34300:SF2">
    <property type="entry name" value="QUEUOSINE PRECURSOR TRANSPORTER-RELATED"/>
    <property type="match status" value="1"/>
</dbReference>
<dbReference type="Proteomes" id="UP000509594">
    <property type="component" value="Chromosome"/>
</dbReference>
<keyword evidence="1" id="KW-0812">Transmembrane</keyword>
<feature type="transmembrane region" description="Helical" evidence="1">
    <location>
        <begin position="136"/>
        <end position="156"/>
    </location>
</feature>
<dbReference type="EMBL" id="CP058215">
    <property type="protein sequence ID" value="QLC50187.1"/>
    <property type="molecule type" value="Genomic_DNA"/>
</dbReference>
<dbReference type="PANTHER" id="PTHR34300">
    <property type="entry name" value="QUEUOSINE PRECURSOR TRANSPORTER-RELATED"/>
    <property type="match status" value="1"/>
</dbReference>
<dbReference type="InterPro" id="IPR003744">
    <property type="entry name" value="YhhQ"/>
</dbReference>
<dbReference type="OrthoDB" id="82146at2157"/>
<dbReference type="Pfam" id="PF02592">
    <property type="entry name" value="Vut_1"/>
    <property type="match status" value="1"/>
</dbReference>
<dbReference type="GO" id="GO:0005886">
    <property type="term" value="C:plasma membrane"/>
    <property type="evidence" value="ECO:0007669"/>
    <property type="project" value="UniProtKB-SubCell"/>
</dbReference>
<dbReference type="RefSeq" id="WP_176965243.1">
    <property type="nucleotide sequence ID" value="NZ_CP058215.1"/>
</dbReference>
<keyword evidence="1" id="KW-0813">Transport</keyword>
<keyword evidence="1" id="KW-1133">Transmembrane helix</keyword>
<keyword evidence="1" id="KW-1003">Cell membrane</keyword>
<dbReference type="NCBIfam" id="TIGR00697">
    <property type="entry name" value="queuosine precursor transporter"/>
    <property type="match status" value="1"/>
</dbReference>
<protein>
    <recommendedName>
        <fullName evidence="1">Probable queuosine precursor transporter</fullName>
        <shortName evidence="1">Q precursor transporter</shortName>
    </recommendedName>
</protein>
<feature type="transmembrane region" description="Helical" evidence="1">
    <location>
        <begin position="92"/>
        <end position="116"/>
    </location>
</feature>
<dbReference type="GO" id="GO:0022857">
    <property type="term" value="F:transmembrane transporter activity"/>
    <property type="evidence" value="ECO:0007669"/>
    <property type="project" value="UniProtKB-UniRule"/>
</dbReference>
<feature type="transmembrane region" description="Helical" evidence="1">
    <location>
        <begin position="6"/>
        <end position="25"/>
    </location>
</feature>
<evidence type="ECO:0000313" key="2">
    <source>
        <dbReference type="EMBL" id="QLC50187.1"/>
    </source>
</evidence>
<evidence type="ECO:0000256" key="1">
    <source>
        <dbReference type="HAMAP-Rule" id="MF_02088"/>
    </source>
</evidence>
<accession>A0A7D5IQ01</accession>
<comment type="subcellular location">
    <subcellularLocation>
        <location evidence="1">Cell membrane</location>
        <topology evidence="1">Multi-pass membrane protein</topology>
    </subcellularLocation>
</comment>
<comment type="similarity">
    <text evidence="1">Belongs to the vitamin uptake transporter (VUT/ECF) (TC 2.A.88) family. Q precursor transporter subfamily.</text>
</comment>
<feature type="transmembrane region" description="Helical" evidence="1">
    <location>
        <begin position="61"/>
        <end position="80"/>
    </location>
</feature>
<organism evidence="2 3">
    <name type="scientific">Methanolobus zinderi</name>
    <dbReference type="NCBI Taxonomy" id="536044"/>
    <lineage>
        <taxon>Archaea</taxon>
        <taxon>Methanobacteriati</taxon>
        <taxon>Methanobacteriota</taxon>
        <taxon>Stenosarchaea group</taxon>
        <taxon>Methanomicrobia</taxon>
        <taxon>Methanosarcinales</taxon>
        <taxon>Methanosarcinaceae</taxon>
        <taxon>Methanolobus</taxon>
    </lineage>
</organism>
<feature type="transmembrane region" description="Helical" evidence="1">
    <location>
        <begin position="177"/>
        <end position="196"/>
    </location>
</feature>
<sequence length="236" mass="27249">MAIPVVWIYWIFSLTVVTYVSAFIINRYREYGFAALVAFYTIYLTASQIVAARLIEFDLGFYTFFAPAAVFLYPFLSQAIDMINEVYGERKTHIAIIIAFITQVLFVIFIFMTNSLSPAPFFAYEDAWQGIFSQSIRIIIASWLSFLVFQNLDAYVFAWLKRKYPKQVFLRSASSDVISLTFDSLIFVVLAFYGVAPVVPLIIGQIVAKNLIGLLDTPWFIWYKRYLEDNPVTDRQ</sequence>
<evidence type="ECO:0000313" key="3">
    <source>
        <dbReference type="Proteomes" id="UP000509594"/>
    </source>
</evidence>
<dbReference type="AlphaFoldDB" id="A0A7D5IQ01"/>
<gene>
    <name evidence="2" type="ORF">HWN40_08015</name>
</gene>
<keyword evidence="1" id="KW-0472">Membrane</keyword>
<dbReference type="HAMAP" id="MF_02088">
    <property type="entry name" value="Q_prec_transport"/>
    <property type="match status" value="1"/>
</dbReference>
<dbReference type="KEGG" id="mzi:HWN40_08015"/>
<feature type="transmembrane region" description="Helical" evidence="1">
    <location>
        <begin position="32"/>
        <end position="55"/>
    </location>
</feature>
<comment type="function">
    <text evidence="1">Involved in the import of queuosine (Q) precursors, required for Q precursor salvage.</text>
</comment>
<keyword evidence="3" id="KW-1185">Reference proteome</keyword>
<name>A0A7D5IQ01_9EURY</name>
<dbReference type="GeneID" id="55821612"/>